<dbReference type="InterPro" id="IPR010664">
    <property type="entry name" value="LipoPS_assembly_LptC-rel"/>
</dbReference>
<comment type="caution">
    <text evidence="7">The sequence shown here is derived from an EMBL/GenBank/DDBJ whole genome shotgun (WGS) entry which is preliminary data.</text>
</comment>
<name>A0A1V4QDJ7_UNCW3</name>
<dbReference type="GO" id="GO:0015221">
    <property type="term" value="F:lipopolysaccharide transmembrane transporter activity"/>
    <property type="evidence" value="ECO:0007669"/>
    <property type="project" value="InterPro"/>
</dbReference>
<dbReference type="AlphaFoldDB" id="A0A1V4QDJ7"/>
<dbReference type="Proteomes" id="UP000191663">
    <property type="component" value="Unassembled WGS sequence"/>
</dbReference>
<evidence type="ECO:0000256" key="4">
    <source>
        <dbReference type="ARBA" id="ARBA00022989"/>
    </source>
</evidence>
<feature type="domain" description="GLUE N-terminal" evidence="6">
    <location>
        <begin position="82"/>
        <end position="178"/>
    </location>
</feature>
<organism evidence="7 8">
    <name type="scientific">candidate division WOR-3 bacterium 4484_100</name>
    <dbReference type="NCBI Taxonomy" id="1936077"/>
    <lineage>
        <taxon>Bacteria</taxon>
        <taxon>Bacteria division WOR-3</taxon>
    </lineage>
</organism>
<evidence type="ECO:0000256" key="3">
    <source>
        <dbReference type="ARBA" id="ARBA00022692"/>
    </source>
</evidence>
<dbReference type="InterPro" id="IPR021648">
    <property type="entry name" value="GLUE_dom"/>
</dbReference>
<keyword evidence="2" id="KW-0997">Cell inner membrane</keyword>
<keyword evidence="3" id="KW-0812">Transmembrane</keyword>
<dbReference type="GO" id="GO:0030288">
    <property type="term" value="C:outer membrane-bounded periplasmic space"/>
    <property type="evidence" value="ECO:0007669"/>
    <property type="project" value="TreeGrafter"/>
</dbReference>
<keyword evidence="1" id="KW-1003">Cell membrane</keyword>
<dbReference type="GO" id="GO:0005886">
    <property type="term" value="C:plasma membrane"/>
    <property type="evidence" value="ECO:0007669"/>
    <property type="project" value="InterPro"/>
</dbReference>
<dbReference type="GO" id="GO:0017089">
    <property type="term" value="F:glycolipid transfer activity"/>
    <property type="evidence" value="ECO:0007669"/>
    <property type="project" value="TreeGrafter"/>
</dbReference>
<dbReference type="PANTHER" id="PTHR37481">
    <property type="entry name" value="LIPOPOLYSACCHARIDE EXPORT SYSTEM PROTEIN LPTC"/>
    <property type="match status" value="1"/>
</dbReference>
<gene>
    <name evidence="7" type="ORF">BXT86_06555</name>
</gene>
<evidence type="ECO:0000256" key="5">
    <source>
        <dbReference type="ARBA" id="ARBA00023136"/>
    </source>
</evidence>
<evidence type="ECO:0000313" key="8">
    <source>
        <dbReference type="Proteomes" id="UP000191663"/>
    </source>
</evidence>
<keyword evidence="5" id="KW-0472">Membrane</keyword>
<dbReference type="Gene3D" id="2.60.450.10">
    <property type="entry name" value="Lipopolysaccharide (LPS) transport protein A like domain"/>
    <property type="match status" value="1"/>
</dbReference>
<dbReference type="NCBIfam" id="TIGR04409">
    <property type="entry name" value="LptC_YrbK"/>
    <property type="match status" value="1"/>
</dbReference>
<accession>A0A1V4QDJ7</accession>
<evidence type="ECO:0000313" key="7">
    <source>
        <dbReference type="EMBL" id="OPX17430.1"/>
    </source>
</evidence>
<evidence type="ECO:0000256" key="1">
    <source>
        <dbReference type="ARBA" id="ARBA00022475"/>
    </source>
</evidence>
<reference evidence="8" key="1">
    <citation type="submission" date="2017-01" db="EMBL/GenBank/DDBJ databases">
        <title>Novel pathways for hydrocarbon cycling and metabolic interdependencies in hydrothermal sediment communities.</title>
        <authorList>
            <person name="Dombrowski N."/>
            <person name="Seitz K."/>
            <person name="Teske A."/>
            <person name="Baker B."/>
        </authorList>
    </citation>
    <scope>NUCLEOTIDE SEQUENCE [LARGE SCALE GENOMIC DNA]</scope>
</reference>
<proteinExistence type="predicted"/>
<protein>
    <submittedName>
        <fullName evidence="7">LPS export ABC transporter periplasmic protein LptC</fullName>
    </submittedName>
</protein>
<evidence type="ECO:0000256" key="2">
    <source>
        <dbReference type="ARBA" id="ARBA00022519"/>
    </source>
</evidence>
<dbReference type="InterPro" id="IPR052363">
    <property type="entry name" value="LPS_export_LptC"/>
</dbReference>
<dbReference type="PANTHER" id="PTHR37481:SF1">
    <property type="entry name" value="LIPOPOLYSACCHARIDE EXPORT SYSTEM PROTEIN LPTC"/>
    <property type="match status" value="1"/>
</dbReference>
<sequence>MKFLFYPLIIIFFLLNGCREKDIEERLPKELPSIVIENFSITETKKGKKLWSLHGVQARVFENVVKADTVEIKFFDKDEELFSTITALRGVLNTKSHNVQVEDSVKLYTNDSTKLFTKSLFWNNDSGQILTNEHIKIVKNDGTIIEGDGLRADPGLKRIEIIGSTKGVSPIELPDINK</sequence>
<dbReference type="GO" id="GO:0032266">
    <property type="term" value="F:phosphatidylinositol-3-phosphate binding"/>
    <property type="evidence" value="ECO:0007669"/>
    <property type="project" value="InterPro"/>
</dbReference>
<dbReference type="PROSITE" id="PS51495">
    <property type="entry name" value="GLUE"/>
    <property type="match status" value="1"/>
</dbReference>
<dbReference type="GO" id="GO:0043130">
    <property type="term" value="F:ubiquitin binding"/>
    <property type="evidence" value="ECO:0007669"/>
    <property type="project" value="InterPro"/>
</dbReference>
<dbReference type="InterPro" id="IPR026265">
    <property type="entry name" value="LptC"/>
</dbReference>
<keyword evidence="4" id="KW-1133">Transmembrane helix</keyword>
<evidence type="ECO:0000259" key="6">
    <source>
        <dbReference type="PROSITE" id="PS51495"/>
    </source>
</evidence>
<dbReference type="EMBL" id="MUKB01000126">
    <property type="protein sequence ID" value="OPX17430.1"/>
    <property type="molecule type" value="Genomic_DNA"/>
</dbReference>
<dbReference type="Pfam" id="PF06835">
    <property type="entry name" value="LptC"/>
    <property type="match status" value="1"/>
</dbReference>